<dbReference type="EMBL" id="CP015220">
    <property type="protein sequence ID" value="AMY22623.1"/>
    <property type="molecule type" value="Genomic_DNA"/>
</dbReference>
<evidence type="ECO:0008006" key="3">
    <source>
        <dbReference type="Google" id="ProtNLM"/>
    </source>
</evidence>
<accession>A0A143QHJ6</accession>
<dbReference type="Proteomes" id="UP000076038">
    <property type="component" value="Chromosome"/>
</dbReference>
<evidence type="ECO:0000313" key="1">
    <source>
        <dbReference type="EMBL" id="AMY22623.1"/>
    </source>
</evidence>
<dbReference type="PATRIC" id="fig|1653479.3.peg.1328"/>
<gene>
    <name evidence="1" type="ORF">A3Q41_01315</name>
</gene>
<dbReference type="RefSeq" id="WP_048319178.1">
    <property type="nucleotide sequence ID" value="NZ_CP015220.1"/>
</dbReference>
<dbReference type="KEGG" id="rhs:A3Q41_01315"/>
<keyword evidence="2" id="KW-1185">Reference proteome</keyword>
<proteinExistence type="predicted"/>
<reference evidence="1 2" key="1">
    <citation type="journal article" date="2016" name="Genome Announc.">
        <title>Complete Genome and Plasmid Sequences for Rhodococcus fascians D188 and Draft Sequences for Rhodococcus Isolates PBTS 1 and PBTS 2.</title>
        <authorList>
            <person name="Stamler R.A."/>
            <person name="Vereecke D."/>
            <person name="Zhang Y."/>
            <person name="Schilkey F."/>
            <person name="Devitt N."/>
            <person name="Randall J.J."/>
        </authorList>
    </citation>
    <scope>NUCLEOTIDE SEQUENCE [LARGE SCALE GENOMIC DNA]</scope>
    <source>
        <strain evidence="1 2">PBTS2</strain>
    </source>
</reference>
<evidence type="ECO:0000313" key="2">
    <source>
        <dbReference type="Proteomes" id="UP000076038"/>
    </source>
</evidence>
<dbReference type="AlphaFoldDB" id="A0A143QHJ6"/>
<protein>
    <recommendedName>
        <fullName evidence="3">TIGR03086 family protein</fullName>
    </recommendedName>
</protein>
<name>A0A143QHJ6_RHOFA</name>
<organism evidence="1 2">
    <name type="scientific">Rhodococcoides fascians</name>
    <name type="common">Rhodococcus fascians</name>
    <dbReference type="NCBI Taxonomy" id="1828"/>
    <lineage>
        <taxon>Bacteria</taxon>
        <taxon>Bacillati</taxon>
        <taxon>Actinomycetota</taxon>
        <taxon>Actinomycetes</taxon>
        <taxon>Mycobacteriales</taxon>
        <taxon>Nocardiaceae</taxon>
        <taxon>Rhodococcoides</taxon>
    </lineage>
</organism>
<reference evidence="2" key="2">
    <citation type="submission" date="2016-04" db="EMBL/GenBank/DDBJ databases">
        <title>Complete Genome and Plasmid Sequences for Rhodococcus fascians D188 and Draft Sequences for Rhodococcus spp. Isolates PBTS 1 and PBTS 2.</title>
        <authorList>
            <person name="Stamer R."/>
            <person name="Vereecke D."/>
            <person name="Zhang Y."/>
            <person name="Schilkey F."/>
            <person name="Devitt N."/>
            <person name="Randall J."/>
        </authorList>
    </citation>
    <scope>NUCLEOTIDE SEQUENCE [LARGE SCALE GENOMIC DNA]</scope>
    <source>
        <strain evidence="2">PBTS2</strain>
    </source>
</reference>
<dbReference type="OrthoDB" id="5185819at2"/>
<sequence length="76" mass="8177">MVAAELSVHAWDLATALGRGTDDFDQTVAEEGMVFMSANMTDERRGGAFDPEQPAPDGANAYERIAAFAGRTVRRS</sequence>